<dbReference type="EMBL" id="MK086002">
    <property type="protein sequence ID" value="QBX98610.1"/>
    <property type="molecule type" value="Genomic_DNA"/>
</dbReference>
<dbReference type="NCBIfam" id="NF003698">
    <property type="entry name" value="PRK05309.1"/>
    <property type="match status" value="1"/>
</dbReference>
<keyword evidence="3 4" id="KW-0687">Ribonucleoprotein</keyword>
<dbReference type="FunFam" id="3.30.420.80:FF:000010">
    <property type="entry name" value="30S ribosomal protein S11"/>
    <property type="match status" value="1"/>
</dbReference>
<dbReference type="GO" id="GO:1990904">
    <property type="term" value="C:ribonucleoprotein complex"/>
    <property type="evidence" value="ECO:0007669"/>
    <property type="project" value="UniProtKB-KW"/>
</dbReference>
<dbReference type="InterPro" id="IPR018102">
    <property type="entry name" value="Ribosomal_uS11_CS"/>
</dbReference>
<dbReference type="AlphaFoldDB" id="A0A4D6C4P6"/>
<dbReference type="GO" id="GO:0006412">
    <property type="term" value="P:translation"/>
    <property type="evidence" value="ECO:0007669"/>
    <property type="project" value="InterPro"/>
</dbReference>
<evidence type="ECO:0000313" key="5">
    <source>
        <dbReference type="EMBL" id="QBX98610.1"/>
    </source>
</evidence>
<dbReference type="HAMAP" id="MF_01310">
    <property type="entry name" value="Ribosomal_uS11"/>
    <property type="match status" value="1"/>
</dbReference>
<dbReference type="PANTHER" id="PTHR11759">
    <property type="entry name" value="40S RIBOSOMAL PROTEIN S14/30S RIBOSOMAL PROTEIN S11"/>
    <property type="match status" value="1"/>
</dbReference>
<dbReference type="SUPFAM" id="SSF53137">
    <property type="entry name" value="Translational machinery components"/>
    <property type="match status" value="1"/>
</dbReference>
<geneLocation type="mitochondrion" evidence="5"/>
<name>A0A4D6C4P6_9CHLO</name>
<evidence type="ECO:0000256" key="3">
    <source>
        <dbReference type="ARBA" id="ARBA00023274"/>
    </source>
</evidence>
<accession>A0A4D6C4P6</accession>
<keyword evidence="5" id="KW-0496">Mitochondrion</keyword>
<comment type="similarity">
    <text evidence="1 4">Belongs to the universal ribosomal protein uS11 family.</text>
</comment>
<reference evidence="5" key="1">
    <citation type="journal article" date="2019" name="Genome Biol. Evol.">
        <title>Tracing the Evolution of the Plastome and Mitogenome in the Chloropicophyceae Uncovered Convergent tRNA Gene Losses and a Variant Plastid Genetic Code.</title>
        <authorList>
            <person name="Turmel M."/>
            <person name="Dos Santos A.L."/>
            <person name="Otis C."/>
            <person name="Sergerie R."/>
            <person name="Lemieux C."/>
        </authorList>
    </citation>
    <scope>NUCLEOTIDE SEQUENCE</scope>
</reference>
<sequence length="115" mass="12212">MSKTGNVYINATYNNTILTLTDQSGKTLAWSSCGCVGFKGSRKATGYAAQAAAEDLASKAKNISHTKVRVILKGLGKGRDLAVRGLVLGGINVLSLIDTTPIPHNGCRPRKKRRV</sequence>
<dbReference type="InterPro" id="IPR036967">
    <property type="entry name" value="Ribosomal_uS11_sf"/>
</dbReference>
<gene>
    <name evidence="5" type="primary">rps11</name>
</gene>
<dbReference type="Gene3D" id="3.30.420.80">
    <property type="entry name" value="Ribosomal protein S11"/>
    <property type="match status" value="1"/>
</dbReference>
<dbReference type="PIRSF" id="PIRSF002131">
    <property type="entry name" value="Ribosomal_S11"/>
    <property type="match status" value="1"/>
</dbReference>
<proteinExistence type="inferred from homology"/>
<protein>
    <submittedName>
        <fullName evidence="5">Ribosomal protein S11</fullName>
    </submittedName>
</protein>
<keyword evidence="2 4" id="KW-0689">Ribosomal protein</keyword>
<dbReference type="InterPro" id="IPR001971">
    <property type="entry name" value="Ribosomal_uS11"/>
</dbReference>
<dbReference type="Pfam" id="PF00411">
    <property type="entry name" value="Ribosomal_S11"/>
    <property type="match status" value="1"/>
</dbReference>
<organism evidence="5">
    <name type="scientific">Chloroparvula sp. RCC999</name>
    <dbReference type="NCBI Taxonomy" id="2565276"/>
    <lineage>
        <taxon>Eukaryota</taxon>
        <taxon>Viridiplantae</taxon>
        <taxon>Chlorophyta</taxon>
        <taxon>Chloropicophyceae</taxon>
        <taxon>Chloropicales</taxon>
        <taxon>Chloropicaceae</taxon>
        <taxon>Chloroparvula</taxon>
    </lineage>
</organism>
<evidence type="ECO:0000256" key="4">
    <source>
        <dbReference type="RuleBase" id="RU003629"/>
    </source>
</evidence>
<dbReference type="GO" id="GO:0003735">
    <property type="term" value="F:structural constituent of ribosome"/>
    <property type="evidence" value="ECO:0007669"/>
    <property type="project" value="InterPro"/>
</dbReference>
<evidence type="ECO:0000256" key="1">
    <source>
        <dbReference type="ARBA" id="ARBA00006194"/>
    </source>
</evidence>
<dbReference type="PROSITE" id="PS00054">
    <property type="entry name" value="RIBOSOMAL_S11"/>
    <property type="match status" value="1"/>
</dbReference>
<evidence type="ECO:0000256" key="2">
    <source>
        <dbReference type="ARBA" id="ARBA00022980"/>
    </source>
</evidence>
<dbReference type="GO" id="GO:0005840">
    <property type="term" value="C:ribosome"/>
    <property type="evidence" value="ECO:0007669"/>
    <property type="project" value="UniProtKB-KW"/>
</dbReference>